<evidence type="ECO:0000313" key="4">
    <source>
        <dbReference type="Proteomes" id="UP000288859"/>
    </source>
</evidence>
<reference evidence="3 4" key="1">
    <citation type="submission" date="2017-03" db="EMBL/GenBank/DDBJ databases">
        <title>Genomes of endolithic fungi from Antarctica.</title>
        <authorList>
            <person name="Coleine C."/>
            <person name="Masonjones S."/>
            <person name="Stajich J.E."/>
        </authorList>
    </citation>
    <scope>NUCLEOTIDE SEQUENCE [LARGE SCALE GENOMIC DNA]</scope>
    <source>
        <strain evidence="3 4">CCFEE 6314</strain>
    </source>
</reference>
<dbReference type="SUPFAM" id="SSF53474">
    <property type="entry name" value="alpha/beta-Hydrolases"/>
    <property type="match status" value="1"/>
</dbReference>
<gene>
    <name evidence="3" type="ORF">B0A52_05072</name>
</gene>
<name>A0A438N6Z1_EXOME</name>
<keyword evidence="1" id="KW-0378">Hydrolase</keyword>
<dbReference type="PANTHER" id="PTHR48081">
    <property type="entry name" value="AB HYDROLASE SUPERFAMILY PROTEIN C4A8.06C"/>
    <property type="match status" value="1"/>
</dbReference>
<protein>
    <recommendedName>
        <fullName evidence="2">Alpha/beta hydrolase fold-3 domain-containing protein</fullName>
    </recommendedName>
</protein>
<accession>A0A438N6Z1</accession>
<proteinExistence type="predicted"/>
<dbReference type="Proteomes" id="UP000288859">
    <property type="component" value="Unassembled WGS sequence"/>
</dbReference>
<comment type="caution">
    <text evidence="3">The sequence shown here is derived from an EMBL/GenBank/DDBJ whole genome shotgun (WGS) entry which is preliminary data.</text>
</comment>
<dbReference type="OrthoDB" id="433474at2759"/>
<feature type="domain" description="Alpha/beta hydrolase fold-3" evidence="2">
    <location>
        <begin position="87"/>
        <end position="295"/>
    </location>
</feature>
<dbReference type="InterPro" id="IPR029058">
    <property type="entry name" value="AB_hydrolase_fold"/>
</dbReference>
<evidence type="ECO:0000256" key="1">
    <source>
        <dbReference type="ARBA" id="ARBA00022801"/>
    </source>
</evidence>
<dbReference type="Pfam" id="PF07859">
    <property type="entry name" value="Abhydrolase_3"/>
    <property type="match status" value="1"/>
</dbReference>
<dbReference type="GO" id="GO:0016787">
    <property type="term" value="F:hydrolase activity"/>
    <property type="evidence" value="ECO:0007669"/>
    <property type="project" value="UniProtKB-KW"/>
</dbReference>
<dbReference type="InterPro" id="IPR050300">
    <property type="entry name" value="GDXG_lipolytic_enzyme"/>
</dbReference>
<dbReference type="VEuPathDB" id="FungiDB:PV10_04530"/>
<dbReference type="AlphaFoldDB" id="A0A438N6Z1"/>
<sequence>MVRTLDPEYAAALGPTLAAMRAAPKAPVYEVAPRRTGINTMWAAYMSKYPTVTDVEETIIKVPGHEGVEIAVHHFIKKNTPPSASAVLYTHGGGYFCLSVPLYSKVIQTYVSTSGVQFFAVEYRFPPEYVFPTPVEDCYAALEWLNRNAGQFGIDPARLAIMGDSAGGGLAAATAIIARDRNLSPPLAKQIIIYGMLDDRNQSRFEELQGLASWQPDDNLTGWAAYIGKDNAAKPGVSPYAAPARVETVVGLPRLYCDVPDLDIFRDENIAYAARHALAGIPIELHVYPSLPHGFEPSAPYITATRLAMSNRVRVIMAL</sequence>
<evidence type="ECO:0000259" key="2">
    <source>
        <dbReference type="Pfam" id="PF07859"/>
    </source>
</evidence>
<organism evidence="3 4">
    <name type="scientific">Exophiala mesophila</name>
    <name type="common">Black yeast-like fungus</name>
    <dbReference type="NCBI Taxonomy" id="212818"/>
    <lineage>
        <taxon>Eukaryota</taxon>
        <taxon>Fungi</taxon>
        <taxon>Dikarya</taxon>
        <taxon>Ascomycota</taxon>
        <taxon>Pezizomycotina</taxon>
        <taxon>Eurotiomycetes</taxon>
        <taxon>Chaetothyriomycetidae</taxon>
        <taxon>Chaetothyriales</taxon>
        <taxon>Herpotrichiellaceae</taxon>
        <taxon>Exophiala</taxon>
    </lineage>
</organism>
<evidence type="ECO:0000313" key="3">
    <source>
        <dbReference type="EMBL" id="RVX71500.1"/>
    </source>
</evidence>
<dbReference type="EMBL" id="NAJM01000017">
    <property type="protein sequence ID" value="RVX71500.1"/>
    <property type="molecule type" value="Genomic_DNA"/>
</dbReference>
<dbReference type="PANTHER" id="PTHR48081:SF8">
    <property type="entry name" value="ALPHA_BETA HYDROLASE FOLD-3 DOMAIN-CONTAINING PROTEIN-RELATED"/>
    <property type="match status" value="1"/>
</dbReference>
<dbReference type="InterPro" id="IPR013094">
    <property type="entry name" value="AB_hydrolase_3"/>
</dbReference>
<dbReference type="Gene3D" id="3.40.50.1820">
    <property type="entry name" value="alpha/beta hydrolase"/>
    <property type="match status" value="1"/>
</dbReference>